<proteinExistence type="inferred from homology"/>
<dbReference type="Gene3D" id="3.30.930.30">
    <property type="match status" value="1"/>
</dbReference>
<name>A0A6G6AWI8_STRSU</name>
<reference evidence="2" key="1">
    <citation type="submission" date="2018-11" db="EMBL/GenBank/DDBJ databases">
        <title>Characterization of mobile element carrying drug resistance determinants of Streptococcus suis from China.</title>
        <authorList>
            <person name="Zheng H."/>
        </authorList>
    </citation>
    <scope>NUCLEOTIDE SEQUENCE</scope>
</reference>
<dbReference type="GO" id="GO:0006310">
    <property type="term" value="P:DNA recombination"/>
    <property type="evidence" value="ECO:0007669"/>
    <property type="project" value="InterPro"/>
</dbReference>
<dbReference type="InterPro" id="IPR001668">
    <property type="entry name" value="Mob_Pre"/>
</dbReference>
<organism evidence="2">
    <name type="scientific">Streptococcus suis</name>
    <dbReference type="NCBI Taxonomy" id="1307"/>
    <lineage>
        <taxon>Bacteria</taxon>
        <taxon>Bacillati</taxon>
        <taxon>Bacillota</taxon>
        <taxon>Bacilli</taxon>
        <taxon>Lactobacillales</taxon>
        <taxon>Streptococcaceae</taxon>
        <taxon>Streptococcus</taxon>
    </lineage>
</organism>
<dbReference type="AlphaFoldDB" id="A0A6G6AWI8"/>
<dbReference type="CDD" id="cd17242">
    <property type="entry name" value="MobM_relaxase"/>
    <property type="match status" value="1"/>
</dbReference>
<protein>
    <submittedName>
        <fullName evidence="2">Plasmid recombination protein, Mob family</fullName>
    </submittedName>
</protein>
<dbReference type="NCBIfam" id="NF041497">
    <property type="entry name" value="MobV"/>
    <property type="match status" value="1"/>
</dbReference>
<evidence type="ECO:0000256" key="1">
    <source>
        <dbReference type="ARBA" id="ARBA00010657"/>
    </source>
</evidence>
<sequence>MTVTALARGYPKNTVIIDMTVMQGVRVTVAAVGRGDPKTAVTTVTAVTPKDGHPPKERRNPPMPYAILRFQKRKAGGVAACERHNERKKEAYKSNPDIDMERSKNNYHLIAPPKYTYKKEINRMVAEAGCRTRKDSVMMVETLITASPEFMNQLPPEEQKAYFQTALDFISERVGKQNILSAVVHMDERTPHMHLCFVPITPDNKLSAKAILGNQKSLSEWQTAYHERMSSRWNQLERGQSSMETKRKHVPTWLYKLGGRLDKQYEEIVSALSDINAFNAGKKRDKALDLLSAWLPDVEKFSKEIGKQQAYIDSLKERIGQESDYAGRMRDEKYEQELKVQKANQKIFELQRTNEQMGRLLSKIPPEVLEELQKNHRSRAKER</sequence>
<comment type="similarity">
    <text evidence="1">Belongs to the plasmid mobilization pre family.</text>
</comment>
<dbReference type="Pfam" id="PF01076">
    <property type="entry name" value="Mob_Pre"/>
    <property type="match status" value="1"/>
</dbReference>
<dbReference type="EMBL" id="MK211824">
    <property type="protein sequence ID" value="QID26683.1"/>
    <property type="molecule type" value="Genomic_DNA"/>
</dbReference>
<accession>A0A6G6AWI8</accession>
<gene>
    <name evidence="2" type="ORF">YS388-GM000037</name>
</gene>
<evidence type="ECO:0000313" key="2">
    <source>
        <dbReference type="EMBL" id="QID26683.1"/>
    </source>
</evidence>
<dbReference type="GO" id="GO:0003677">
    <property type="term" value="F:DNA binding"/>
    <property type="evidence" value="ECO:0007669"/>
    <property type="project" value="InterPro"/>
</dbReference>